<dbReference type="InterPro" id="IPR002035">
    <property type="entry name" value="VWF_A"/>
</dbReference>
<evidence type="ECO:0000256" key="2">
    <source>
        <dbReference type="SAM" id="MobiDB-lite"/>
    </source>
</evidence>
<organism evidence="4 5">
    <name type="scientific">Setaria digitata</name>
    <dbReference type="NCBI Taxonomy" id="48799"/>
    <lineage>
        <taxon>Eukaryota</taxon>
        <taxon>Metazoa</taxon>
        <taxon>Ecdysozoa</taxon>
        <taxon>Nematoda</taxon>
        <taxon>Chromadorea</taxon>
        <taxon>Rhabditida</taxon>
        <taxon>Spirurina</taxon>
        <taxon>Spiruromorpha</taxon>
        <taxon>Filarioidea</taxon>
        <taxon>Setariidae</taxon>
        <taxon>Setaria</taxon>
    </lineage>
</organism>
<dbReference type="GO" id="GO:0004842">
    <property type="term" value="F:ubiquitin-protein transferase activity"/>
    <property type="evidence" value="ECO:0007669"/>
    <property type="project" value="TreeGrafter"/>
</dbReference>
<dbReference type="InterPro" id="IPR036465">
    <property type="entry name" value="vWFA_dom_sf"/>
</dbReference>
<dbReference type="InterPro" id="IPR052079">
    <property type="entry name" value="E3_ligase/Copine_domain"/>
</dbReference>
<name>A0A915PL08_9BILA</name>
<feature type="domain" description="VWFA" evidence="3">
    <location>
        <begin position="4912"/>
        <end position="5105"/>
    </location>
</feature>
<feature type="compositionally biased region" description="Polar residues" evidence="2">
    <location>
        <begin position="39"/>
        <end position="50"/>
    </location>
</feature>
<keyword evidence="1" id="KW-0175">Coiled coil</keyword>
<evidence type="ECO:0000256" key="1">
    <source>
        <dbReference type="SAM" id="Coils"/>
    </source>
</evidence>
<feature type="region of interest" description="Disordered" evidence="2">
    <location>
        <begin position="1864"/>
        <end position="1891"/>
    </location>
</feature>
<evidence type="ECO:0000313" key="5">
    <source>
        <dbReference type="WBParaSite" id="sdigi.contig220.g6290.t1"/>
    </source>
</evidence>
<keyword evidence="4" id="KW-1185">Reference proteome</keyword>
<dbReference type="SMART" id="SM00327">
    <property type="entry name" value="VWA"/>
    <property type="match status" value="1"/>
</dbReference>
<feature type="region of interest" description="Disordered" evidence="2">
    <location>
        <begin position="27"/>
        <end position="51"/>
    </location>
</feature>
<sequence length="5144" mass="584704">MFGTPLFVTTCLYCKCTKRKYRRNCCGGTNRRSEKTGRSSEASRSNNHDQATIRINAKRNEQMKTVLLNDSSDEDDNYYYISGSRQIPKKVLRKMHNTPRKKKQTSAGKKCSHIPEKVFKPMLKIPKPFEIRQSLQTGNHPSSSSSPLLKRWLKSNCKALQRSTGMTGSILRRNRFMDAAPATFMPAKKAKSLIKITNVGNLKSSIPIIPPEKGSVELGIDEMEYVDVEGDDPDCCRNRHTMKRGFRKAESYCRNDVDDMGTEQKRGFFQKFFHPTNSRSLIGDEGTSSELERRQLLHDDDGYAIIDRQQDDFIKEKREMSAPLSPKSVTFEDELFTTATERRGQSVAPRATFLTDSTEGTQQTYTNFNYDLAEISAINSKHNILNIQSPPPPPPPSKSNLSDREYLSSIGSSRDASLALDEATHDLLRLSSQPASVWYSSSSRLLPAADRIPKSASTTSMNKVIRTKDGGMLKLSNVFTWNNAKPSEHLPSDTSTYVDEEGRRHQTVTIYTDKKRKGPPIVRTTVEGKLNMEKIVGADLITVEHCMCSAWTIRDITTHYKVKTTLGNRTVIMEEEALKNGENREGDFKMSLYENGHLKTREVADFQIPPNVDKVNYLSMLSQRLLRDIETLENGGMEKTTTRIEVEVTEDVTKIFKTYVIGERNDLFKDQLLDQKAVDATDQLLDQTAVDATDEFSRSDYQYEMPTSSYAFSEKKYIDVLEKEPEISRPSSDIKFLFEGHHYKDHSEIRSHKRVDSDATTISDSLITHKYLPSISVNIDCELKRTEDSSLNEVNVAVPNVFSAVLSLIRERVFSQLPNLVHYGMEQHGKQYSGETTIRCLHRFESTESEELQKPVQNRKEPSFFFEKPQVIEPVKIPVLNITELDLRRMADTSAILANFAIPRIDQSQLDIERGYEIHEAQGSSYGMEQQGQHFKGEMIIRKNRQLPSESESVSDEETIFGQTYLNFVKQEARGEFEVAIVISNDQRTSPKHFQQAQSAESINLIAQISTDGKKEEVVGTLAMKMCWKEVYKGQEKSIMTTNLIITIQKNIHIDDIFQQNTQSWNEKKVERIALRCDECAEEQAQILVNFASPSRTESQQAYCLRAIPNLLHVSLICGSVHEEDEMVVIYMENKLTTAMMMACDDVRCTSRFSGGHLLKTKATTEETALVMLSIAHASKYANDLIAEYIVKDIHVEKIRFCSRESYEIERISNVSLNRGSKILAASTRLLTRMKENEQMTIAEFGDAREHVAVLLQRAGVVHGQVEHEWPDAVTGRSQITSTTTTTSISNFVEDLAKSFGSTSSTNFPCTDLTNINTTTKHFRLCNFKNILPPHGTVQKTIPMTDNLRASMNLSVNHRKQISKDSEDITVKFRHELGNTDKMKQQKSEQKKYTEKIVEAVRTCNRHLKDDDSEGEFEEMFDRFRIARHTDDTYETSIRIESECKNETRNLPLLLYAADECIKMNQAEIALSTDHPELSRQKIGSNKSSKTAEIGIVRIDEEMKGKKENDERKMFVEQMLRSDEERVIPIQQIPVLLDSSNFSSREQLFVDTREQYIMGFSVSCCPTLASSSTLVAYDNSNQTINRQFRNTECVSDSQEIKEAFRQSSSSLQHEPSGGKQWLEGRTERNDMREMPLTWDEEARSCGQQCEFREDYKRMCLEEFLSTFSEQQQNRYERPTTSPITENRERFASEIRSGIQREFEEMGGEGRESMRSESEADKLQGKLYNATSETRVAMLNAGFDLDTTLLVTPEAEMQSTFAKDHSVTTSEYFSDERSWSTTTESYYKLRETCVERISRSFDDVHKASMKESAEELDEISQKFDAAKCSRTSDGEISSQMTRSLTSSLDATALKEFLVAKGDEFSNTPKTTSDAGKSREYQASPSSQYHELIQQRRSIKKTPEILTMEKKGERNTKVEKVYELNKKYYDFIPSCETTSVCHAKTKFSSVDYEKQHEIFQSKMERNEYASIVNSKAEMSQIPEQKISCNISKISDHRAFSPTTAVGTPVSSSREITGIDETISLGKNKQSKRQISSETALLIQRDLSATLQTLTTTAEETDREVYSEEADAQFDAVAHFPIKHKNKSLLKTAAVTEEAAESVMEKVHAESKEKIMLEGKVLQSVKERQHTLTQFETVECQVAITGTFRDSEFLEEMKQLKATTEKTISTEQELLKCENEDVAFLVRRDSAHAHAHEECHWIVEEKVVKPEFFAKANVEEAETEATKKIVKSSLIDRPLVAHDEKISAVTDYRRVVCEESVNKSVDEKSLKRVQMMLQTVQAESIDNSDFFANQEALSDTEIIVESREYEGIKRNLALSEKQLEEMLSKLEEKVEHIATVKISNKQIALASAPEYSNEVTSSSGLFQQITVQDIAEQCTNIIAEKLRLQVSINVRSPSSENATQDISLEAEMDQWSVGKVFPEVKIAREYLTLQSSTENFITQQSSLEKTLDNYVEVSTCIRSDRTEQAYAIYPEIGYEQEALTTAWSKILRKASTEISIPVLKTERKKLLTKSSTEKEIEFSQMIEKMESADDTEQKLFLKETADLEKQLMIVSERREQSLFSKSLHEASCTAMLSDLERSQAEACINEFATAEVITTGSFVRLEQQEVAEKAETQIATSMKLESCLDTQFAGSEFASLEKELKCDCDSKLDEIYSVVEKPVETLILNVKGTSEEVNSVANVFETQEEHLSNELVFSEKVSDAASSAIHEFGSEVQQYMMHWDTVQNSMSAEASVAIVELKSENSTVDAIKEENVQIDEEMKHREFSELMDKTILLKPYASETGEWKIVQETTEAIFQHFDEQIAGRSISIEVGFSEKQSGIFREYSCTETKAIIHFARILMKKFESYEAKISNNISRQWEECLNLKASEECFKNLEQSLVKFEEQIIMDEHILREVNQAKLSVRVAASSETFITFVDTLHQQSQGELVEMILKDRNREWIISERFVEESEVAKQLEAIWGTTVNDFDTSINICESNHEQTMLNTTASQELQWESESTLYQKPSHKNASALFRTITAVSGGERQFKIESEMKESILTRQQEELFAESMQRAVSRAEGFKASVTESSEVRSDAGILLMRRSTQKIAECATHVIGVVLKLEQQLKTQHAQEISNETCVEFSIPASNAAVEDNIRKPIVSRDVVSLETTFAKAIALEETMELTKSSKALAEAESILKGVNKDAVNEKLKETDSEGFEILSQWTTVDRDLEAEIRLQRRLNVASIFSTVATCEEEISLSETWTATEAILDSNITKSLITLHYCQRDFQIEFKEVKIRLERFGNEESCEKLCCGKNYEMFRVSVRESTLVKLNAVINLHRISNTLPKQSANEYIWRDQEIIRAIPLYVKCEDSETNFATVEILLEQSVARKYLETVRISANWIEAEIFECEQAGNEKFRTIVELQGKQSASSVIEVLWPEARKADNVIVDMEESFEDQIIFYTEITCERLTFADATTTIHVSQKYEPQLLTTIGTKEEIINEFNEFGTSSQSKDATHVIIIGNRGEYLSLWLQEAKENFITIGFQYSEEEQVEEMIGNFVEKRFGGNYQLITKAAQTKDRTANVAMLRPIEDEAVREILTENVKDSVSMDVLASVSKATLIDINWEKAQVTQTALTRRFCSRKAEPIRSRFVEIVETIHTVYAEFKVKQALSNVAAIWKIPNYGGHLKLDTESAEEVFSVREIEYRKNEIIETIEKRIQQAVTTISPILSVEHATEEIQEIRMDWIKPAHRGEACLFRKQANKGIDVVVKLIETMDVKESTYVQFAREAECLELEKIIREARFGGKFSHITNASEENELRVIRELTSSTIRVSHCSMLLVSANFNRGTYCETIATKSESTDLPVILRNPANTGDVSCTIHQKLLMRNILTMQESEANILTINLNYSKERAKEISEKTMHLARNGGSCILTTSATTEEEKLVQWILEKRRDTILRTSARITTKNVVKAVPLYTMESKFLEITIYPELQHIVKMLEASRTLMASNRYSQEFWRLHEMSEENEYSNYHFKQENVMEYIETTLDQHRYGGYLMLNTSATKQSNTDAFFRLETKLLTEAEVQCLAQVPNKSTPVMLSTKSAVSEESSQLVNLERNLEIEQVAITRKAANIDRVKLIAVEISVETGSIAVQYRRNDEHEETEKTILLALYGGHQKLETSATVEIIADVSDEIVSKHPLFAQAQLHLIVATIGSPVELSTLSSKAVESNDDYHLKKEYIFESDTALTLRAANYAFAKSRTKESSTETEMLTTHWQREEKCEEARLCMMEKRFGGIVLLTTNYAQESVIMFTVNLTASRSNFERIIYTLRTARYSSEQPILTTAAITEFCDEVSCHLNRPSVDDQSTITIYIANQIGALIVQLTESTIISETINMQYQRQNAVADAFSEVLAEARFGGSLILNTSATEEVFISMQCSLNPQDLKQLMVQLIFADKNHASHICHFLATTERFVAANVQLQRDSDSFDVVIVKCASREGDNQRITFAESSEINEFSNFLWKNPTEISAGQIITLKEIHYGGRIQLNTKHASEQTITFTDTLQQSLIKLGSSISRKTANRGESVTVSCLASQENQVFLGLELQAKKVAYFEISTVREAPNHETPQKLITNESSELILTTNVALQKSLEHKSTETISKAKYYGGMIELECNASMESYVKLHSSLESSLQLKQHAEVTLIIDEAHYGEHIFMNLMATEETIFNLEVSFEKQHGMSKQTYTAKEISIALPEVLETLESLESAVEIGKMEVRRRVSEMHVESALKLARQCLPVSLKTDSAEETFIRHEAEMRVNVERIDGTVEIEKSERVTERELLTCAENVDVTLRHKSLDEEQEEKVEKRVSFAAEVTEKTMSMDMSVTVEHRELPSIVKKPMKKEHRGRRPTLRQNEAPNFVPVRRNSLVLAMELGDAHNIPHYKTLEDVIKGIKKAGLEYSNLIFGIDYTKSNKYQGERTFDGRNLHDVSSEEMNPYQQVIDIVGKTLSSFDADGVIPTYGFGDEDSRDQGIFNLHDRNDMNAECNGFEEVLKIYTDKTPSIRMSGPTNFVPLIEQAISIVREKHSYHILVIVADGQVTNEKINQKAIAAASRYPLSIIMVGVGDGPWNMMTRFDETLPKRMFDNFHFVDFHKVMFNAPNQEASFAFNALLEIPDQYKAIKELGLLKHSRRG</sequence>
<feature type="compositionally biased region" description="Polar residues" evidence="2">
    <location>
        <begin position="1864"/>
        <end position="1887"/>
    </location>
</feature>
<dbReference type="PANTHER" id="PTHR45751">
    <property type="entry name" value="COPINE FAMILY PROTEIN 1"/>
    <property type="match status" value="1"/>
</dbReference>
<proteinExistence type="predicted"/>
<accession>A0A915PL08</accession>
<feature type="region of interest" description="Disordered" evidence="2">
    <location>
        <begin position="384"/>
        <end position="404"/>
    </location>
</feature>
<dbReference type="GO" id="GO:0005634">
    <property type="term" value="C:nucleus"/>
    <property type="evidence" value="ECO:0007669"/>
    <property type="project" value="TreeGrafter"/>
</dbReference>
<dbReference type="SUPFAM" id="SSF53300">
    <property type="entry name" value="vWA-like"/>
    <property type="match status" value="1"/>
</dbReference>
<reference evidence="5" key="1">
    <citation type="submission" date="2022-11" db="UniProtKB">
        <authorList>
            <consortium name="WormBaseParasite"/>
        </authorList>
    </citation>
    <scope>IDENTIFICATION</scope>
</reference>
<evidence type="ECO:0000313" key="4">
    <source>
        <dbReference type="Proteomes" id="UP000887581"/>
    </source>
</evidence>
<protein>
    <submittedName>
        <fullName evidence="5">VWFA domain-containing protein</fullName>
    </submittedName>
</protein>
<dbReference type="PANTHER" id="PTHR45751:SF11">
    <property type="entry name" value="COPINE FAMILY PROTEIN 2"/>
    <property type="match status" value="1"/>
</dbReference>
<feature type="coiled-coil region" evidence="1">
    <location>
        <begin position="2306"/>
        <end position="2337"/>
    </location>
</feature>
<dbReference type="InterPro" id="IPR010734">
    <property type="entry name" value="Copine_C"/>
</dbReference>
<dbReference type="WBParaSite" id="sdigi.contig220.g6290.t1">
    <property type="protein sequence ID" value="sdigi.contig220.g6290.t1"/>
    <property type="gene ID" value="sdigi.contig220.g6290"/>
</dbReference>
<dbReference type="Proteomes" id="UP000887581">
    <property type="component" value="Unplaced"/>
</dbReference>
<dbReference type="GO" id="GO:0016567">
    <property type="term" value="P:protein ubiquitination"/>
    <property type="evidence" value="ECO:0007669"/>
    <property type="project" value="TreeGrafter"/>
</dbReference>
<dbReference type="Pfam" id="PF07002">
    <property type="entry name" value="Copine"/>
    <property type="match status" value="1"/>
</dbReference>
<feature type="region of interest" description="Disordered" evidence="2">
    <location>
        <begin position="1604"/>
        <end position="1628"/>
    </location>
</feature>
<evidence type="ECO:0000259" key="3">
    <source>
        <dbReference type="SMART" id="SM00327"/>
    </source>
</evidence>